<evidence type="ECO:0008006" key="3">
    <source>
        <dbReference type="Google" id="ProtNLM"/>
    </source>
</evidence>
<accession>A0ABT9J221</accession>
<dbReference type="Proteomes" id="UP001231941">
    <property type="component" value="Unassembled WGS sequence"/>
</dbReference>
<comment type="caution">
    <text evidence="1">The sequence shown here is derived from an EMBL/GenBank/DDBJ whole genome shotgun (WGS) entry which is preliminary data.</text>
</comment>
<evidence type="ECO:0000313" key="2">
    <source>
        <dbReference type="Proteomes" id="UP001231941"/>
    </source>
</evidence>
<evidence type="ECO:0000313" key="1">
    <source>
        <dbReference type="EMBL" id="MDP5275664.1"/>
    </source>
</evidence>
<protein>
    <recommendedName>
        <fullName evidence="3">Phospholipase C/D domain-containing protein</fullName>
    </recommendedName>
</protein>
<sequence length="206" mass="24658">MPWPMTHFSVAFQYLEHPDPAFLLGSIAPDAVLVRDNDIKGKVKSHLGKNPNIEDYFNFIRINKGDEIIDQQYSQFLLGYIAHIFVDLKWAELKLKISNHDVSLKDRLWQEENQMDFHLYRTVEWKNQLVKDIKNSPLLQLDGLYEINELEKWRHKIFEWLENPNHEPKIQNEYITMDRVDSFVKQSTEDLKELFHELQVDLDFNM</sequence>
<keyword evidence="2" id="KW-1185">Reference proteome</keyword>
<dbReference type="EMBL" id="JAVAMP010000009">
    <property type="protein sequence ID" value="MDP5275664.1"/>
    <property type="molecule type" value="Genomic_DNA"/>
</dbReference>
<proteinExistence type="predicted"/>
<reference evidence="1 2" key="1">
    <citation type="submission" date="2023-08" db="EMBL/GenBank/DDBJ databases">
        <authorList>
            <person name="Park J.-S."/>
        </authorList>
    </citation>
    <scope>NUCLEOTIDE SEQUENCE [LARGE SCALE GENOMIC DNA]</scope>
    <source>
        <strain evidence="1 2">2205SS18-9</strain>
    </source>
</reference>
<name>A0ABT9J221_9BACL</name>
<dbReference type="RefSeq" id="WP_305992977.1">
    <property type="nucleotide sequence ID" value="NZ_JAVAMP010000009.1"/>
</dbReference>
<gene>
    <name evidence="1" type="ORF">Q5Y73_16260</name>
</gene>
<organism evidence="1 2">
    <name type="scientific">Chengkuizengella axinellae</name>
    <dbReference type="NCBI Taxonomy" id="3064388"/>
    <lineage>
        <taxon>Bacteria</taxon>
        <taxon>Bacillati</taxon>
        <taxon>Bacillota</taxon>
        <taxon>Bacilli</taxon>
        <taxon>Bacillales</taxon>
        <taxon>Paenibacillaceae</taxon>
        <taxon>Chengkuizengella</taxon>
    </lineage>
</organism>